<keyword evidence="3 6" id="KW-1133">Transmembrane helix</keyword>
<accession>A0A2K9YEF3</accession>
<dbReference type="InterPro" id="IPR011701">
    <property type="entry name" value="MFS"/>
</dbReference>
<feature type="transmembrane region" description="Helical" evidence="6">
    <location>
        <begin position="155"/>
        <end position="177"/>
    </location>
</feature>
<sequence length="563" mass="62403">MSRYPSYNEEADHEKHTKQSLDESPQRTEYGSRRNSDDTEQRFHSNTPHGDSISLESLTHPQTQSRSHRNSAAKAVFPIPNESFSHPLVREPTGAGADAMVVDFDGEDDPYRPMNWPFRKKVITTILYGFTTCWITFASAIYSPDVQQIAHDFDVSIEVATTGISMVVFGFGLGPLIWAPLSEVYGRKWAALVPYFIAAVFSFASGAAKDIQTLLITRFFTGFFGSAPITNTGGVLGDIWSPEQRGVAVVGYAVAVIGGPTIGPVVGGAITSSDLRWRWTEYLTGIVLMAQLILDLLLCDESYAPTLLVYKARRLRHESGNWTLHAKHEEWDVSVKELAQKYLIRPVQMLFTPICFLISLYAAFVYGILYANLAGFSIAFEEVRGWGLVTGNLPFLAIFIGILGAAVLNVYNNKYYFKRFRENGNRPVPEARLPPMMIGGILFAGGLFLFAWTSSPNISYWPSIIGIGMTGFGFTSIFQAALNYLIDTFTRYAASAVAANTFMRSVLAGAFPLFVDAMYHNIGVDWGSTIFGCVAVLLVPVPFIFFLYGRNIRARGEWSKPSL</sequence>
<evidence type="ECO:0000256" key="5">
    <source>
        <dbReference type="SAM" id="MobiDB-lite"/>
    </source>
</evidence>
<proteinExistence type="predicted"/>
<protein>
    <submittedName>
        <fullName evidence="8">Putative MFS transporter</fullName>
    </submittedName>
</protein>
<dbReference type="AlphaFoldDB" id="A0A2K9YEF3"/>
<dbReference type="PANTHER" id="PTHR23502:SF59">
    <property type="entry name" value="MULTIDRUG TRANSPORTER, PUTATIVE (AFU_ORTHOLOGUE AFUA_1G10370)-RELATED"/>
    <property type="match status" value="1"/>
</dbReference>
<feature type="transmembrane region" description="Helical" evidence="6">
    <location>
        <begin position="249"/>
        <end position="270"/>
    </location>
</feature>
<feature type="compositionally biased region" description="Basic and acidic residues" evidence="5">
    <location>
        <begin position="10"/>
        <end position="43"/>
    </location>
</feature>
<feature type="transmembrane region" description="Helical" evidence="6">
    <location>
        <begin position="464"/>
        <end position="485"/>
    </location>
</feature>
<dbReference type="FunFam" id="1.20.1250.20:FF:000011">
    <property type="entry name" value="MFS multidrug transporter, putative"/>
    <property type="match status" value="1"/>
</dbReference>
<feature type="region of interest" description="Disordered" evidence="5">
    <location>
        <begin position="1"/>
        <end position="72"/>
    </location>
</feature>
<evidence type="ECO:0000256" key="2">
    <source>
        <dbReference type="ARBA" id="ARBA00022692"/>
    </source>
</evidence>
<dbReference type="GO" id="GO:0005886">
    <property type="term" value="C:plasma membrane"/>
    <property type="evidence" value="ECO:0007669"/>
    <property type="project" value="TreeGrafter"/>
</dbReference>
<evidence type="ECO:0000256" key="6">
    <source>
        <dbReference type="SAM" id="Phobius"/>
    </source>
</evidence>
<evidence type="ECO:0000259" key="7">
    <source>
        <dbReference type="PROSITE" id="PS50850"/>
    </source>
</evidence>
<feature type="transmembrane region" description="Helical" evidence="6">
    <location>
        <begin position="433"/>
        <end position="452"/>
    </location>
</feature>
<feature type="transmembrane region" description="Helical" evidence="6">
    <location>
        <begin position="393"/>
        <end position="412"/>
    </location>
</feature>
<organism evidence="8">
    <name type="scientific">Cladonia uncialis subsp. uncialis</name>
    <dbReference type="NCBI Taxonomy" id="180999"/>
    <lineage>
        <taxon>Eukaryota</taxon>
        <taxon>Fungi</taxon>
        <taxon>Dikarya</taxon>
        <taxon>Ascomycota</taxon>
        <taxon>Pezizomycotina</taxon>
        <taxon>Lecanoromycetes</taxon>
        <taxon>OSLEUM clade</taxon>
        <taxon>Lecanoromycetidae</taxon>
        <taxon>Lecanorales</taxon>
        <taxon>Lecanorineae</taxon>
        <taxon>Cladoniaceae</taxon>
        <taxon>Cladonia</taxon>
    </lineage>
</organism>
<dbReference type="Pfam" id="PF07690">
    <property type="entry name" value="MFS_1"/>
    <property type="match status" value="1"/>
</dbReference>
<feature type="transmembrane region" description="Helical" evidence="6">
    <location>
        <begin position="189"/>
        <end position="208"/>
    </location>
</feature>
<dbReference type="SUPFAM" id="SSF103473">
    <property type="entry name" value="MFS general substrate transporter"/>
    <property type="match status" value="1"/>
</dbReference>
<evidence type="ECO:0000256" key="4">
    <source>
        <dbReference type="ARBA" id="ARBA00023136"/>
    </source>
</evidence>
<dbReference type="InterPro" id="IPR020846">
    <property type="entry name" value="MFS_dom"/>
</dbReference>
<feature type="compositionally biased region" description="Polar residues" evidence="5">
    <location>
        <begin position="44"/>
        <end position="65"/>
    </location>
</feature>
<feature type="transmembrane region" description="Helical" evidence="6">
    <location>
        <begin position="350"/>
        <end position="373"/>
    </location>
</feature>
<feature type="transmembrane region" description="Helical" evidence="6">
    <location>
        <begin position="122"/>
        <end position="143"/>
    </location>
</feature>
<dbReference type="PROSITE" id="PS50850">
    <property type="entry name" value="MFS"/>
    <property type="match status" value="1"/>
</dbReference>
<comment type="subcellular location">
    <subcellularLocation>
        <location evidence="1">Membrane</location>
        <topology evidence="1">Multi-pass membrane protein</topology>
    </subcellularLocation>
</comment>
<dbReference type="PANTHER" id="PTHR23502">
    <property type="entry name" value="MAJOR FACILITATOR SUPERFAMILY"/>
    <property type="match status" value="1"/>
</dbReference>
<feature type="transmembrane region" description="Helical" evidence="6">
    <location>
        <begin position="214"/>
        <end position="237"/>
    </location>
</feature>
<dbReference type="GO" id="GO:0022857">
    <property type="term" value="F:transmembrane transporter activity"/>
    <property type="evidence" value="ECO:0007669"/>
    <property type="project" value="InterPro"/>
</dbReference>
<evidence type="ECO:0000256" key="3">
    <source>
        <dbReference type="ARBA" id="ARBA00022989"/>
    </source>
</evidence>
<evidence type="ECO:0000313" key="8">
    <source>
        <dbReference type="EMBL" id="AUW31212.1"/>
    </source>
</evidence>
<dbReference type="Gene3D" id="1.20.1250.20">
    <property type="entry name" value="MFS general substrate transporter like domains"/>
    <property type="match status" value="1"/>
</dbReference>
<feature type="domain" description="Major facilitator superfamily (MFS) profile" evidence="7">
    <location>
        <begin position="122"/>
        <end position="552"/>
    </location>
</feature>
<feature type="transmembrane region" description="Helical" evidence="6">
    <location>
        <begin position="526"/>
        <end position="548"/>
    </location>
</feature>
<dbReference type="CDD" id="cd17323">
    <property type="entry name" value="MFS_Tpo1_MDR_like"/>
    <property type="match status" value="1"/>
</dbReference>
<name>A0A2K9YEF3_CLAUC</name>
<keyword evidence="4 6" id="KW-0472">Membrane</keyword>
<keyword evidence="2 6" id="KW-0812">Transmembrane</keyword>
<dbReference type="EMBL" id="MG777498">
    <property type="protein sequence ID" value="AUW31212.1"/>
    <property type="molecule type" value="Genomic_DNA"/>
</dbReference>
<evidence type="ECO:0000256" key="1">
    <source>
        <dbReference type="ARBA" id="ARBA00004141"/>
    </source>
</evidence>
<reference evidence="8" key="1">
    <citation type="submission" date="2017-12" db="EMBL/GenBank/DDBJ databases">
        <title>Genome Sequencing Reveals a Rich Biosynthetic Potential.</title>
        <authorList>
            <person name="Bertrand R.L."/>
            <person name="Abdel-Hameed M.E."/>
            <person name="Sorensen J.L."/>
        </authorList>
    </citation>
    <scope>NUCLEOTIDE SEQUENCE</scope>
</reference>
<feature type="transmembrane region" description="Helical" evidence="6">
    <location>
        <begin position="492"/>
        <end position="514"/>
    </location>
</feature>
<dbReference type="InterPro" id="IPR036259">
    <property type="entry name" value="MFS_trans_sf"/>
</dbReference>